<sequence>MPISDDDVLVTVQSADSTDAAAGHLGWGVLWSDDAVLVPGPSDWLGAGPFDVLVAHRTDGERGDVLRISPLSATRMGSGDGSAVLVQLPARVGRAPSRSLSTRRLREDHATEPDVWTCLERQGAVAPGVRERSTTVLEEIAGWEEQQRSGLSDPGTHGGWIDLMCVLIPGKCDLAGPFDVDGRRPRDPGDPLRR</sequence>
<dbReference type="RefSeq" id="WP_227563761.1">
    <property type="nucleotide sequence ID" value="NZ_CP101989.1"/>
</dbReference>
<dbReference type="Proteomes" id="UP001317322">
    <property type="component" value="Chromosome"/>
</dbReference>
<evidence type="ECO:0000313" key="2">
    <source>
        <dbReference type="Proteomes" id="UP001317322"/>
    </source>
</evidence>
<gene>
    <name evidence="1" type="ORF">NP075_00530</name>
</gene>
<dbReference type="EMBL" id="CP101989">
    <property type="protein sequence ID" value="UUI65265.1"/>
    <property type="molecule type" value="Genomic_DNA"/>
</dbReference>
<proteinExistence type="predicted"/>
<evidence type="ECO:0000313" key="1">
    <source>
        <dbReference type="EMBL" id="UUI65265.1"/>
    </source>
</evidence>
<organism evidence="1 2">
    <name type="scientific">Cellulomonas wangsupingiae</name>
    <dbReference type="NCBI Taxonomy" id="2968085"/>
    <lineage>
        <taxon>Bacteria</taxon>
        <taxon>Bacillati</taxon>
        <taxon>Actinomycetota</taxon>
        <taxon>Actinomycetes</taxon>
        <taxon>Micrococcales</taxon>
        <taxon>Cellulomonadaceae</taxon>
        <taxon>Cellulomonas</taxon>
    </lineage>
</organism>
<name>A0ABY5K5L4_9CELL</name>
<accession>A0ABY5K5L4</accession>
<protein>
    <submittedName>
        <fullName evidence="1">Uncharacterized protein</fullName>
    </submittedName>
</protein>
<reference evidence="1 2" key="1">
    <citation type="submission" date="2022-07" db="EMBL/GenBank/DDBJ databases">
        <title>Novel species in genus cellulomonas.</title>
        <authorList>
            <person name="Ye L."/>
        </authorList>
    </citation>
    <scope>NUCLEOTIDE SEQUENCE [LARGE SCALE GENOMIC DNA]</scope>
    <source>
        <strain evidence="2">zg-Y908</strain>
    </source>
</reference>
<keyword evidence="2" id="KW-1185">Reference proteome</keyword>